<feature type="transmembrane region" description="Helical" evidence="3">
    <location>
        <begin position="136"/>
        <end position="158"/>
    </location>
</feature>
<proteinExistence type="predicted"/>
<dbReference type="PROSITE" id="PS50089">
    <property type="entry name" value="ZF_RING_2"/>
    <property type="match status" value="1"/>
</dbReference>
<keyword evidence="3" id="KW-0472">Membrane</keyword>
<feature type="region of interest" description="Disordered" evidence="2">
    <location>
        <begin position="37"/>
        <end position="56"/>
    </location>
</feature>
<keyword evidence="3" id="KW-0812">Transmembrane</keyword>
<name>A0A8T2SJK2_CERRI</name>
<evidence type="ECO:0000313" key="5">
    <source>
        <dbReference type="EMBL" id="KAH7332205.1"/>
    </source>
</evidence>
<gene>
    <name evidence="5" type="ORF">KP509_20G075100</name>
</gene>
<dbReference type="EMBL" id="CM035425">
    <property type="protein sequence ID" value="KAH7332201.1"/>
    <property type="molecule type" value="Genomic_DNA"/>
</dbReference>
<dbReference type="Gene3D" id="3.30.40.10">
    <property type="entry name" value="Zinc/RING finger domain, C3HC4 (zinc finger)"/>
    <property type="match status" value="1"/>
</dbReference>
<dbReference type="AlphaFoldDB" id="A0A8T2SJK2"/>
<organism evidence="5 6">
    <name type="scientific">Ceratopteris richardii</name>
    <name type="common">Triangle waterfern</name>
    <dbReference type="NCBI Taxonomy" id="49495"/>
    <lineage>
        <taxon>Eukaryota</taxon>
        <taxon>Viridiplantae</taxon>
        <taxon>Streptophyta</taxon>
        <taxon>Embryophyta</taxon>
        <taxon>Tracheophyta</taxon>
        <taxon>Polypodiopsida</taxon>
        <taxon>Polypodiidae</taxon>
        <taxon>Polypodiales</taxon>
        <taxon>Pteridineae</taxon>
        <taxon>Pteridaceae</taxon>
        <taxon>Parkerioideae</taxon>
        <taxon>Ceratopteris</taxon>
    </lineage>
</organism>
<dbReference type="SMART" id="SM00184">
    <property type="entry name" value="RING"/>
    <property type="match status" value="1"/>
</dbReference>
<dbReference type="EMBL" id="CM035425">
    <property type="protein sequence ID" value="KAH7332203.1"/>
    <property type="molecule type" value="Genomic_DNA"/>
</dbReference>
<dbReference type="EMBL" id="CM035425">
    <property type="protein sequence ID" value="KAH7332200.1"/>
    <property type="molecule type" value="Genomic_DNA"/>
</dbReference>
<evidence type="ECO:0000313" key="6">
    <source>
        <dbReference type="Proteomes" id="UP000825935"/>
    </source>
</evidence>
<dbReference type="InterPro" id="IPR013083">
    <property type="entry name" value="Znf_RING/FYVE/PHD"/>
</dbReference>
<keyword evidence="1" id="KW-0863">Zinc-finger</keyword>
<feature type="transmembrane region" description="Helical" evidence="3">
    <location>
        <begin position="170"/>
        <end position="188"/>
    </location>
</feature>
<evidence type="ECO:0000256" key="1">
    <source>
        <dbReference type="PROSITE-ProRule" id="PRU00175"/>
    </source>
</evidence>
<dbReference type="OrthoDB" id="8062037at2759"/>
<dbReference type="Proteomes" id="UP000825935">
    <property type="component" value="Chromosome 20"/>
</dbReference>
<dbReference type="Pfam" id="PF13639">
    <property type="entry name" value="zf-RING_2"/>
    <property type="match status" value="1"/>
</dbReference>
<keyword evidence="1" id="KW-0862">Zinc</keyword>
<feature type="domain" description="RING-type" evidence="4">
    <location>
        <begin position="398"/>
        <end position="439"/>
    </location>
</feature>
<evidence type="ECO:0000256" key="3">
    <source>
        <dbReference type="SAM" id="Phobius"/>
    </source>
</evidence>
<reference evidence="5" key="1">
    <citation type="submission" date="2021-08" db="EMBL/GenBank/DDBJ databases">
        <title>WGS assembly of Ceratopteris richardii.</title>
        <authorList>
            <person name="Marchant D.B."/>
            <person name="Chen G."/>
            <person name="Jenkins J."/>
            <person name="Shu S."/>
            <person name="Leebens-Mack J."/>
            <person name="Grimwood J."/>
            <person name="Schmutz J."/>
            <person name="Soltis P."/>
            <person name="Soltis D."/>
            <person name="Chen Z.-H."/>
        </authorList>
    </citation>
    <scope>NUCLEOTIDE SEQUENCE</scope>
    <source>
        <strain evidence="5">Whitten #5841</strain>
        <tissue evidence="5">Leaf</tissue>
    </source>
</reference>
<dbReference type="CDD" id="cd16454">
    <property type="entry name" value="RING-H2_PA-TM-RING"/>
    <property type="match status" value="1"/>
</dbReference>
<dbReference type="EMBL" id="CM035425">
    <property type="protein sequence ID" value="KAH7332202.1"/>
    <property type="molecule type" value="Genomic_DNA"/>
</dbReference>
<keyword evidence="6" id="KW-1185">Reference proteome</keyword>
<keyword evidence="1" id="KW-0479">Metal-binding</keyword>
<feature type="transmembrane region" description="Helical" evidence="3">
    <location>
        <begin position="265"/>
        <end position="283"/>
    </location>
</feature>
<dbReference type="InterPro" id="IPR001841">
    <property type="entry name" value="Znf_RING"/>
</dbReference>
<dbReference type="EMBL" id="CM035425">
    <property type="protein sequence ID" value="KAH7332204.1"/>
    <property type="molecule type" value="Genomic_DNA"/>
</dbReference>
<comment type="caution">
    <text evidence="5">The sequence shown here is derived from an EMBL/GenBank/DDBJ whole genome shotgun (WGS) entry which is preliminary data.</text>
</comment>
<dbReference type="GO" id="GO:0008270">
    <property type="term" value="F:zinc ion binding"/>
    <property type="evidence" value="ECO:0007669"/>
    <property type="project" value="UniProtKB-KW"/>
</dbReference>
<keyword evidence="3" id="KW-1133">Transmembrane helix</keyword>
<feature type="transmembrane region" description="Helical" evidence="3">
    <location>
        <begin position="295"/>
        <end position="328"/>
    </location>
</feature>
<evidence type="ECO:0000259" key="4">
    <source>
        <dbReference type="PROSITE" id="PS50089"/>
    </source>
</evidence>
<dbReference type="OMA" id="RSHWFTH"/>
<dbReference type="EMBL" id="CM035425">
    <property type="protein sequence ID" value="KAH7332205.1"/>
    <property type="molecule type" value="Genomic_DNA"/>
</dbReference>
<evidence type="ECO:0000256" key="2">
    <source>
        <dbReference type="SAM" id="MobiDB-lite"/>
    </source>
</evidence>
<protein>
    <recommendedName>
        <fullName evidence="4">RING-type domain-containing protein</fullName>
    </recommendedName>
</protein>
<dbReference type="PANTHER" id="PTHR46225">
    <property type="entry name" value="C3H4 TYPE ZINC FINGER PROTEIN"/>
    <property type="match status" value="1"/>
</dbReference>
<dbReference type="PANTHER" id="PTHR46225:SF19">
    <property type="entry name" value="RING-TYPE DOMAIN-CONTAINING PROTEIN"/>
    <property type="match status" value="1"/>
</dbReference>
<accession>A0A8T2SJK2</accession>
<dbReference type="SUPFAM" id="SSF57850">
    <property type="entry name" value="RING/U-box"/>
    <property type="match status" value="1"/>
</dbReference>
<sequence>MARNNISLTLNLSYSDIYPLLMDQGISNHHVVCGVSTSSNEQNSFHPPSSPCSMPQRNIATAAESSNGPPMLEENQAQAQLGYSAVHSIGRSSSSSSRLQLIPRTSLLRTSSFVQQHRDDNRYSTSQRSSPLNSGLWISLEAFITVGQILAAIIVLGLSRNEKPKAPLNFWIIGYTVGCVAVLPLLYWRYRQRCMHLNHYQEDETPSVSIVSSSYTSNSSVLAQSASQHNGQVEDIESGLPVPGRQEVAVSRSSSIAKHVERFKMALDCFFAIWFVVGNVWIFGGHSSADGAPNLYRLCIVFLTFSCISYAMPLVICATVCCCLPCIVTLLSYREETRHVKGALPDVIAALPVYKFHRKGSSEGCKDETDSDSETCEGGIFAAGTERERIISGDDAVCCICLGRYKDGVDLKELQCTHFFHVECIEKWLKINATCPMCKLEVGIANVDEQSG</sequence>